<proteinExistence type="predicted"/>
<name>A0A2I4F3I1_JUGRE</name>
<protein>
    <submittedName>
        <fullName evidence="3 4">Uncharacterized protein LOC108995166 isoform X1</fullName>
    </submittedName>
</protein>
<dbReference type="Pfam" id="PF12146">
    <property type="entry name" value="Hydrolase_4"/>
    <property type="match status" value="1"/>
</dbReference>
<dbReference type="SUPFAM" id="SSF53474">
    <property type="entry name" value="alpha/beta-Hydrolases"/>
    <property type="match status" value="1"/>
</dbReference>
<reference evidence="3 4" key="1">
    <citation type="submission" date="2025-04" db="UniProtKB">
        <authorList>
            <consortium name="RefSeq"/>
        </authorList>
    </citation>
    <scope>IDENTIFICATION</scope>
    <source>
        <tissue evidence="3 4">Leaves</tissue>
    </source>
</reference>
<dbReference type="Proteomes" id="UP000235220">
    <property type="component" value="Chromosome 10"/>
</dbReference>
<sequence length="315" mass="35495">METLVHNFNPVLPNSLFFTRNSSPRFSFNHVRIISSGNHRHGGNLRMALAAQDPVIQKKIIIPNKYGEKLVGVLHETESPEIVILCHGFRSSKENKTMVNLAVALENEGITAVRFDFAGNGESEGSFQYGNYWREVEDLRSVIQYFSAANRVIRAILGHSKGGNVVLLYASKYHDVYKVVNVSGRYDLTGGIEKRLGKSFMQRIKEHGFIDVKSIQGDFIYRVTEESLMDRLSTNMHEACLQIDKECRVFTVHGSHDTIVRSLDAFEFDKIIPNHKLHVIGGCDHGYVHHQGYLASVVLDFIKDASVTEQGRTTS</sequence>
<evidence type="ECO:0000313" key="4">
    <source>
        <dbReference type="RefSeq" id="XP_035550437.1"/>
    </source>
</evidence>
<dbReference type="GeneID" id="108995166"/>
<dbReference type="FunFam" id="3.40.50.1820:FF:000170">
    <property type="entry name" value="Alpha/beta-Hydrolases superfamily protein"/>
    <property type="match status" value="1"/>
</dbReference>
<dbReference type="Gramene" id="Jr10_18870_p1">
    <property type="protein sequence ID" value="cds.Jr10_18870_p1"/>
    <property type="gene ID" value="Jr10_18870"/>
</dbReference>
<dbReference type="RefSeq" id="XP_018826210.1">
    <property type="nucleotide sequence ID" value="XM_018970665.2"/>
</dbReference>
<evidence type="ECO:0000313" key="3">
    <source>
        <dbReference type="RefSeq" id="XP_018826210.1"/>
    </source>
</evidence>
<keyword evidence="2" id="KW-1185">Reference proteome</keyword>
<feature type="domain" description="Serine aminopeptidase S33" evidence="1">
    <location>
        <begin position="81"/>
        <end position="192"/>
    </location>
</feature>
<evidence type="ECO:0000313" key="2">
    <source>
        <dbReference type="Proteomes" id="UP000235220"/>
    </source>
</evidence>
<dbReference type="InterPro" id="IPR022742">
    <property type="entry name" value="Hydrolase_4"/>
</dbReference>
<dbReference type="RefSeq" id="XP_035550437.1">
    <property type="nucleotide sequence ID" value="XM_035694544.1"/>
</dbReference>
<accession>A0A2I4F3I1</accession>
<dbReference type="GO" id="GO:0005829">
    <property type="term" value="C:cytosol"/>
    <property type="evidence" value="ECO:0000318"/>
    <property type="project" value="GO_Central"/>
</dbReference>
<evidence type="ECO:0000259" key="1">
    <source>
        <dbReference type="Pfam" id="PF12146"/>
    </source>
</evidence>
<dbReference type="AlphaFoldDB" id="A0A2I4F3I1"/>
<dbReference type="KEGG" id="jre:108995166"/>
<gene>
    <name evidence="3 4" type="primary">LOC108995166</name>
</gene>
<dbReference type="OrthoDB" id="9988524at2759"/>
<dbReference type="InterPro" id="IPR029058">
    <property type="entry name" value="AB_hydrolase_fold"/>
</dbReference>
<dbReference type="PANTHER" id="PTHR42886:SF53">
    <property type="entry name" value="ALPHA_BETA-HYDROLASES SUPERFAMILY PROTEIN"/>
    <property type="match status" value="1"/>
</dbReference>
<dbReference type="Gene3D" id="3.40.50.1820">
    <property type="entry name" value="alpha/beta hydrolase"/>
    <property type="match status" value="1"/>
</dbReference>
<organism evidence="2 3">
    <name type="scientific">Juglans regia</name>
    <name type="common">English walnut</name>
    <dbReference type="NCBI Taxonomy" id="51240"/>
    <lineage>
        <taxon>Eukaryota</taxon>
        <taxon>Viridiplantae</taxon>
        <taxon>Streptophyta</taxon>
        <taxon>Embryophyta</taxon>
        <taxon>Tracheophyta</taxon>
        <taxon>Spermatophyta</taxon>
        <taxon>Magnoliopsida</taxon>
        <taxon>eudicotyledons</taxon>
        <taxon>Gunneridae</taxon>
        <taxon>Pentapetalae</taxon>
        <taxon>rosids</taxon>
        <taxon>fabids</taxon>
        <taxon>Fagales</taxon>
        <taxon>Juglandaceae</taxon>
        <taxon>Juglans</taxon>
    </lineage>
</organism>
<dbReference type="STRING" id="51240.A0A2I4F3I1"/>
<dbReference type="PANTHER" id="PTHR42886">
    <property type="entry name" value="RE40534P-RELATED"/>
    <property type="match status" value="1"/>
</dbReference>